<evidence type="ECO:0000313" key="2">
    <source>
        <dbReference type="Proteomes" id="UP000182379"/>
    </source>
</evidence>
<dbReference type="EMBL" id="FNOP01000001">
    <property type="protein sequence ID" value="SDW39993.1"/>
    <property type="molecule type" value="Genomic_DNA"/>
</dbReference>
<accession>A0A1H2T7S4</accession>
<organism evidence="1 2">
    <name type="scientific">Acidaminococcus fermentans</name>
    <dbReference type="NCBI Taxonomy" id="905"/>
    <lineage>
        <taxon>Bacteria</taxon>
        <taxon>Bacillati</taxon>
        <taxon>Bacillota</taxon>
        <taxon>Negativicutes</taxon>
        <taxon>Acidaminococcales</taxon>
        <taxon>Acidaminococcaceae</taxon>
        <taxon>Acidaminococcus</taxon>
    </lineage>
</organism>
<protein>
    <recommendedName>
        <fullName evidence="3">DUF177 domain-containing protein</fullName>
    </recommendedName>
</protein>
<evidence type="ECO:0000313" key="1">
    <source>
        <dbReference type="EMBL" id="SDW39993.1"/>
    </source>
</evidence>
<dbReference type="InterPro" id="IPR003772">
    <property type="entry name" value="YceD"/>
</dbReference>
<dbReference type="Proteomes" id="UP000182379">
    <property type="component" value="Unassembled WGS sequence"/>
</dbReference>
<dbReference type="RefSeq" id="WP_012938744.1">
    <property type="nucleotide sequence ID" value="NZ_CALAKB010000020.1"/>
</dbReference>
<dbReference type="Pfam" id="PF02620">
    <property type="entry name" value="YceD"/>
    <property type="match status" value="1"/>
</dbReference>
<reference evidence="1 2" key="1">
    <citation type="submission" date="2016-10" db="EMBL/GenBank/DDBJ databases">
        <authorList>
            <person name="Varghese N."/>
            <person name="Submissions S."/>
        </authorList>
    </citation>
    <scope>NUCLEOTIDE SEQUENCE [LARGE SCALE GENOMIC DNA]</scope>
    <source>
        <strain evidence="1 2">WCC6</strain>
    </source>
</reference>
<name>A0A1H2T7S4_ACIFE</name>
<dbReference type="GeneID" id="78335093"/>
<comment type="caution">
    <text evidence="1">The sequence shown here is derived from an EMBL/GenBank/DDBJ whole genome shotgun (WGS) entry which is preliminary data.</text>
</comment>
<dbReference type="AlphaFoldDB" id="A0A1H2T7S4"/>
<gene>
    <name evidence="1" type="ORF">SAMN05216495_101147</name>
</gene>
<sequence>MIKINVAEIKKRLTGSESFQYDLAPSQLNLTPEDADLEGRILVEGEISNGGDVLLLTATERFVCHGTCARCLKDVRLELSAQVEERYYPEGTEGLEEDAFTYQFDVVDVTDALRESLLLAIPARVLCKPDCKGICPVCGADRNVTDCHCDTHSIDPRLEALKALLEK</sequence>
<dbReference type="OMA" id="EPGHHHE"/>
<evidence type="ECO:0008006" key="3">
    <source>
        <dbReference type="Google" id="ProtNLM"/>
    </source>
</evidence>
<proteinExistence type="predicted"/>